<protein>
    <recommendedName>
        <fullName evidence="2">TIGR02453 family protein</fullName>
    </recommendedName>
</protein>
<evidence type="ECO:0000313" key="1">
    <source>
        <dbReference type="EMBL" id="SVD70924.1"/>
    </source>
</evidence>
<gene>
    <name evidence="1" type="ORF">METZ01_LOCUS423778</name>
</gene>
<accession>A0A382XJA7</accession>
<evidence type="ECO:0008006" key="2">
    <source>
        <dbReference type="Google" id="ProtNLM"/>
    </source>
</evidence>
<dbReference type="Pfam" id="PF09365">
    <property type="entry name" value="DUF2461"/>
    <property type="match status" value="1"/>
</dbReference>
<sequence>MPAAEKDWGKFNGFPADMFKFVRELSGNNNRDWFTANKDRYKESVLAPMSAFIAEMDIRFARISECFICDPKPHG</sequence>
<name>A0A382XJA7_9ZZZZ</name>
<dbReference type="InterPro" id="IPR012808">
    <property type="entry name" value="CHP02453"/>
</dbReference>
<dbReference type="EMBL" id="UINC01168082">
    <property type="protein sequence ID" value="SVD70924.1"/>
    <property type="molecule type" value="Genomic_DNA"/>
</dbReference>
<organism evidence="1">
    <name type="scientific">marine metagenome</name>
    <dbReference type="NCBI Taxonomy" id="408172"/>
    <lineage>
        <taxon>unclassified sequences</taxon>
        <taxon>metagenomes</taxon>
        <taxon>ecological metagenomes</taxon>
    </lineage>
</organism>
<proteinExistence type="predicted"/>
<feature type="non-terminal residue" evidence="1">
    <location>
        <position position="75"/>
    </location>
</feature>
<dbReference type="AlphaFoldDB" id="A0A382XJA7"/>
<reference evidence="1" key="1">
    <citation type="submission" date="2018-05" db="EMBL/GenBank/DDBJ databases">
        <authorList>
            <person name="Lanie J.A."/>
            <person name="Ng W.-L."/>
            <person name="Kazmierczak K.M."/>
            <person name="Andrzejewski T.M."/>
            <person name="Davidsen T.M."/>
            <person name="Wayne K.J."/>
            <person name="Tettelin H."/>
            <person name="Glass J.I."/>
            <person name="Rusch D."/>
            <person name="Podicherti R."/>
            <person name="Tsui H.-C.T."/>
            <person name="Winkler M.E."/>
        </authorList>
    </citation>
    <scope>NUCLEOTIDE SEQUENCE</scope>
</reference>